<dbReference type="OrthoDB" id="2912567at2"/>
<proteinExistence type="predicted"/>
<dbReference type="Pfam" id="PF10665">
    <property type="entry name" value="Minor_capsid_1"/>
    <property type="match status" value="1"/>
</dbReference>
<gene>
    <name evidence="1" type="ORF">E4T82_05505</name>
</gene>
<comment type="caution">
    <text evidence="1">The sequence shown here is derived from an EMBL/GenBank/DDBJ whole genome shotgun (WGS) entry which is preliminary data.</text>
</comment>
<dbReference type="Proteomes" id="UP000297253">
    <property type="component" value="Unassembled WGS sequence"/>
</dbReference>
<dbReference type="InterPro" id="IPR019612">
    <property type="entry name" value="Minor_capsid_put"/>
</dbReference>
<dbReference type="RefSeq" id="WP_135181869.1">
    <property type="nucleotide sequence ID" value="NZ_JADGKZ010000006.1"/>
</dbReference>
<name>A0A4Y9JAG1_9STRE</name>
<dbReference type="EMBL" id="SPPD01000006">
    <property type="protein sequence ID" value="TFU97922.1"/>
    <property type="molecule type" value="Genomic_DNA"/>
</dbReference>
<dbReference type="AlphaFoldDB" id="A0A4Y9JAG1"/>
<sequence length="113" mass="13158">MKLPKPPKASLIESVAYREYIGEGDYNKRVYADRVTIEHVRIDRSPKFSWSGNGKVLLYNAVVFCYESLTDPFPEFKEQSLLEFDGQEHTIVQVIKTKEFDADKLYSYELEVV</sequence>
<evidence type="ECO:0000313" key="2">
    <source>
        <dbReference type="Proteomes" id="UP000297253"/>
    </source>
</evidence>
<organism evidence="1 2">
    <name type="scientific">Streptococcus cuniculi</name>
    <dbReference type="NCBI Taxonomy" id="1432788"/>
    <lineage>
        <taxon>Bacteria</taxon>
        <taxon>Bacillati</taxon>
        <taxon>Bacillota</taxon>
        <taxon>Bacilli</taxon>
        <taxon>Lactobacillales</taxon>
        <taxon>Streptococcaceae</taxon>
        <taxon>Streptococcus</taxon>
    </lineage>
</organism>
<evidence type="ECO:0000313" key="1">
    <source>
        <dbReference type="EMBL" id="TFU97922.1"/>
    </source>
</evidence>
<protein>
    <submittedName>
        <fullName evidence="1">Minor capsid protein</fullName>
    </submittedName>
</protein>
<reference evidence="1 2" key="1">
    <citation type="submission" date="2019-03" db="EMBL/GenBank/DDBJ databases">
        <title>Diversity of the mouse oral microbiome.</title>
        <authorList>
            <person name="Joseph S."/>
            <person name="Aduse-Opoku J."/>
            <person name="Curtis M."/>
            <person name="Wade W."/>
            <person name="Hashim A."/>
        </authorList>
    </citation>
    <scope>NUCLEOTIDE SEQUENCE [LARGE SCALE GENOMIC DNA]</scope>
    <source>
        <strain evidence="1 2">WM131</strain>
    </source>
</reference>
<accession>A0A4Y9JAG1</accession>